<protein>
    <recommendedName>
        <fullName evidence="3">Wadjet protein JetD C-terminal domain-containing protein</fullName>
    </recommendedName>
</protein>
<reference evidence="1" key="1">
    <citation type="submission" date="2021-03" db="EMBL/GenBank/DDBJ databases">
        <authorList>
            <person name="Peeters C."/>
        </authorList>
    </citation>
    <scope>NUCLEOTIDE SEQUENCE</scope>
    <source>
        <strain evidence="1">LMG 31506</strain>
    </source>
</reference>
<evidence type="ECO:0008006" key="3">
    <source>
        <dbReference type="Google" id="ProtNLM"/>
    </source>
</evidence>
<gene>
    <name evidence="1" type="ORF">LMG31506_04935</name>
</gene>
<evidence type="ECO:0000313" key="2">
    <source>
        <dbReference type="Proteomes" id="UP000672934"/>
    </source>
</evidence>
<dbReference type="EMBL" id="CAJPUY010000020">
    <property type="protein sequence ID" value="CAG2153880.1"/>
    <property type="molecule type" value="Genomic_DNA"/>
</dbReference>
<evidence type="ECO:0000313" key="1">
    <source>
        <dbReference type="EMBL" id="CAG2153880.1"/>
    </source>
</evidence>
<organism evidence="1 2">
    <name type="scientific">Cupriavidus yeoncheonensis</name>
    <dbReference type="NCBI Taxonomy" id="1462994"/>
    <lineage>
        <taxon>Bacteria</taxon>
        <taxon>Pseudomonadati</taxon>
        <taxon>Pseudomonadota</taxon>
        <taxon>Betaproteobacteria</taxon>
        <taxon>Burkholderiales</taxon>
        <taxon>Burkholderiaceae</taxon>
        <taxon>Cupriavidus</taxon>
    </lineage>
</organism>
<sequence>MDWQEDGLKIAALRLLLTGQIARTKSNGDFVNQLDDVGILCTTPRRDVLAIVPDRLPDLERFLTVRWPEYRDVAAKIQSRGLPIETRTLRSLRRDHLEAPADFPQLNRKTWAAWAGAHSKAREVSRPDTGIITTDDTVRARVNVGLRLRTATGEELDLHAYQQSLTETPFPDRGLSESWVFAGTPPRLLLTVENIGAFVDIKKPDDCFLVHSPGWNLPNVRRLRARLPPSTRWRHFGDLDPNGLKIGLLLTSATDAGDDAKVWIPNAAVSLLQSHSLPLERTWNIEGVPDSLRNHPAAAWLIGRGRWLEQEPAVLLPEFTQELNSL</sequence>
<dbReference type="RefSeq" id="WP_211949809.1">
    <property type="nucleotide sequence ID" value="NZ_CAJPUY010000020.1"/>
</dbReference>
<name>A0A916IX33_9BURK</name>
<dbReference type="Proteomes" id="UP000672934">
    <property type="component" value="Unassembled WGS sequence"/>
</dbReference>
<keyword evidence="2" id="KW-1185">Reference proteome</keyword>
<comment type="caution">
    <text evidence="1">The sequence shown here is derived from an EMBL/GenBank/DDBJ whole genome shotgun (WGS) entry which is preliminary data.</text>
</comment>
<accession>A0A916IX33</accession>
<dbReference type="AlphaFoldDB" id="A0A916IX33"/>
<proteinExistence type="predicted"/>